<dbReference type="Gene3D" id="3.30.160.60">
    <property type="entry name" value="Classic Zinc Finger"/>
    <property type="match status" value="2"/>
</dbReference>
<dbReference type="InterPro" id="IPR013087">
    <property type="entry name" value="Znf_C2H2_type"/>
</dbReference>
<dbReference type="EMBL" id="CM014089">
    <property type="protein sequence ID" value="TKS79772.1"/>
    <property type="molecule type" value="Genomic_DNA"/>
</dbReference>
<dbReference type="InterPro" id="IPR029400">
    <property type="entry name" value="TINF2_N"/>
</dbReference>
<dbReference type="InterPro" id="IPR036236">
    <property type="entry name" value="Znf_C2H2_sf"/>
</dbReference>
<evidence type="ECO:0000313" key="4">
    <source>
        <dbReference type="Proteomes" id="UP000298787"/>
    </source>
</evidence>
<dbReference type="GO" id="GO:0008270">
    <property type="term" value="F:zinc ion binding"/>
    <property type="evidence" value="ECO:0007669"/>
    <property type="project" value="UniProtKB-KW"/>
</dbReference>
<dbReference type="CDD" id="cd11657">
    <property type="entry name" value="TIN2_N"/>
    <property type="match status" value="1"/>
</dbReference>
<evidence type="ECO:0000259" key="2">
    <source>
        <dbReference type="PROSITE" id="PS50157"/>
    </source>
</evidence>
<dbReference type="GO" id="GO:0070187">
    <property type="term" value="C:shelterin complex"/>
    <property type="evidence" value="ECO:0007669"/>
    <property type="project" value="InterPro"/>
</dbReference>
<organism evidence="3 4">
    <name type="scientific">Collichthys lucidus</name>
    <name type="common">Big head croaker</name>
    <name type="synonym">Sciaena lucida</name>
    <dbReference type="NCBI Taxonomy" id="240159"/>
    <lineage>
        <taxon>Eukaryota</taxon>
        <taxon>Metazoa</taxon>
        <taxon>Chordata</taxon>
        <taxon>Craniata</taxon>
        <taxon>Vertebrata</taxon>
        <taxon>Euteleostomi</taxon>
        <taxon>Actinopterygii</taxon>
        <taxon>Neopterygii</taxon>
        <taxon>Teleostei</taxon>
        <taxon>Neoteleostei</taxon>
        <taxon>Acanthomorphata</taxon>
        <taxon>Eupercaria</taxon>
        <taxon>Sciaenidae</taxon>
        <taxon>Collichthys</taxon>
    </lineage>
</organism>
<dbReference type="Proteomes" id="UP000298787">
    <property type="component" value="Chromosome 12"/>
</dbReference>
<dbReference type="PANTHER" id="PTHR15512:SF2">
    <property type="match status" value="1"/>
</dbReference>
<name>A0A4V6ARK1_COLLU</name>
<keyword evidence="4" id="KW-1185">Reference proteome</keyword>
<dbReference type="SMART" id="SM00355">
    <property type="entry name" value="ZnF_C2H2"/>
    <property type="match status" value="2"/>
</dbReference>
<keyword evidence="1" id="KW-0862">Zinc</keyword>
<dbReference type="InterPro" id="IPR039098">
    <property type="entry name" value="TINF2"/>
</dbReference>
<dbReference type="AlphaFoldDB" id="A0A4V6ARK1"/>
<feature type="domain" description="C2H2-type" evidence="2">
    <location>
        <begin position="226"/>
        <end position="254"/>
    </location>
</feature>
<gene>
    <name evidence="3" type="ORF">D9C73_013998</name>
</gene>
<dbReference type="Pfam" id="PF00096">
    <property type="entry name" value="zf-C2H2"/>
    <property type="match status" value="1"/>
</dbReference>
<dbReference type="GO" id="GO:0016233">
    <property type="term" value="P:telomere capping"/>
    <property type="evidence" value="ECO:0007669"/>
    <property type="project" value="InterPro"/>
</dbReference>
<dbReference type="PANTHER" id="PTHR15512">
    <property type="entry name" value="TERF1-INTERACTING NUCLEAR FACTOR 2"/>
    <property type="match status" value="1"/>
</dbReference>
<dbReference type="GO" id="GO:1904356">
    <property type="term" value="P:regulation of telomere maintenance via telomere lengthening"/>
    <property type="evidence" value="ECO:0007669"/>
    <property type="project" value="TreeGrafter"/>
</dbReference>
<feature type="domain" description="C2H2-type" evidence="2">
    <location>
        <begin position="198"/>
        <end position="225"/>
    </location>
</feature>
<dbReference type="Pfam" id="PF14973">
    <property type="entry name" value="TINF2_N"/>
    <property type="match status" value="2"/>
</dbReference>
<keyword evidence="1" id="KW-0863">Zinc-finger</keyword>
<keyword evidence="1" id="KW-0479">Metal-binding</keyword>
<proteinExistence type="predicted"/>
<dbReference type="PROSITE" id="PS00028">
    <property type="entry name" value="ZINC_FINGER_C2H2_1"/>
    <property type="match status" value="2"/>
</dbReference>
<evidence type="ECO:0000256" key="1">
    <source>
        <dbReference type="PROSITE-ProRule" id="PRU00042"/>
    </source>
</evidence>
<reference evidence="3 4" key="1">
    <citation type="submission" date="2019-01" db="EMBL/GenBank/DDBJ databases">
        <title>Genome Assembly of Collichthys lucidus.</title>
        <authorList>
            <person name="Cai M."/>
            <person name="Xiao S."/>
        </authorList>
    </citation>
    <scope>NUCLEOTIDE SEQUENCE [LARGE SCALE GENOMIC DNA]</scope>
    <source>
        <strain evidence="3">JT15FE1705JMU</strain>
        <tissue evidence="3">Muscle</tissue>
    </source>
</reference>
<evidence type="ECO:0000313" key="3">
    <source>
        <dbReference type="EMBL" id="TKS79772.1"/>
    </source>
</evidence>
<dbReference type="SUPFAM" id="SSF57667">
    <property type="entry name" value="beta-beta-alpha zinc fingers"/>
    <property type="match status" value="1"/>
</dbReference>
<accession>A0A4V6ARK1</accession>
<protein>
    <submittedName>
        <fullName evidence="3">Zinc finger protein</fullName>
    </submittedName>
</protein>
<dbReference type="GO" id="GO:0042162">
    <property type="term" value="F:telomeric DNA binding"/>
    <property type="evidence" value="ECO:0007669"/>
    <property type="project" value="TreeGrafter"/>
</dbReference>
<dbReference type="PROSITE" id="PS50157">
    <property type="entry name" value="ZINC_FINGER_C2H2_2"/>
    <property type="match status" value="2"/>
</dbReference>
<sequence length="270" mass="30540">MSSILTEHGFLPLSSLRLIVPPLQLVSAALWEIVRQGAVMYYGLLEEFVCTVLEQVPELLTYTERVQLAMGLRAKVVLEMCRNDDFANPQAMEPHLSRINTYLTNQDKEKIFPTVFGPKYDSALQALMRKFLFNLQKLLPVPNLEQVALSSTGDDCILSSLSYHLLNVDNDEGDALVKSECVSQECQGSNLPDRQVPYLCDTCGKGWPSAAQLKLHMVQHTEDRPFKCEDCDACYKRGSHLNAHRRVKHLGLRPFVCEVSPKEYKKLRAV</sequence>
<dbReference type="STRING" id="240159.A0A4V6ARK1"/>